<feature type="domain" description="O-GlcNAc transferase C-terminal" evidence="6">
    <location>
        <begin position="104"/>
        <end position="259"/>
    </location>
</feature>
<proteinExistence type="predicted"/>
<evidence type="ECO:0000259" key="6">
    <source>
        <dbReference type="Pfam" id="PF13844"/>
    </source>
</evidence>
<protein>
    <recommendedName>
        <fullName evidence="6">O-GlcNAc transferase C-terminal domain-containing protein</fullName>
    </recommendedName>
</protein>
<feature type="domain" description="O-GlcNAc transferase C-terminal" evidence="6">
    <location>
        <begin position="281"/>
        <end position="439"/>
    </location>
</feature>
<evidence type="ECO:0000256" key="3">
    <source>
        <dbReference type="ARBA" id="ARBA00022679"/>
    </source>
</evidence>
<evidence type="ECO:0000256" key="2">
    <source>
        <dbReference type="ARBA" id="ARBA00022676"/>
    </source>
</evidence>
<dbReference type="Gene3D" id="3.40.50.11380">
    <property type="match status" value="1"/>
</dbReference>
<keyword evidence="5" id="KW-0802">TPR repeat</keyword>
<reference evidence="7" key="1">
    <citation type="submission" date="2015-03" db="EMBL/GenBank/DDBJ databases">
        <title>Draft genome sequence of Mizugakiibacter sediminis skMP5.</title>
        <authorList>
            <person name="Watanabe T."/>
            <person name="Kojima H."/>
            <person name="Fukui M."/>
        </authorList>
    </citation>
    <scope>NUCLEOTIDE SEQUENCE</scope>
    <source>
        <strain evidence="7">SkMP5</strain>
    </source>
</reference>
<sequence>MLSLADALHAAGYAAEALACSERAEALQPQAAKPRQMRAISLIDRGEPEAGLALYRSLVEQGTLDAIDEQRYLIVAHYDPTPEPEAMYAAHLAWAERHVKPFGPPFVAAPPRGRLRIGWLSPRFNEGPVARFFTGLLRAFDRERHAHVLIELEAHRDACTEALEALADEVLAVHALDDAALLARLREARLDVLVDLAGHAPFSRPQVLAQRVAPLQLCWLDYFDTTGLPNIDGWIGDRWLVPPDSPQRFRERLLHLPGGRFCYTPPAFTPEARREGGGPPVFASFNRIAKLHDGVLDAWARILAALPQARLLIGAAALQDAAARDYLLGRFARRGVDASRLELRGRQSYAELLAAYRLADVALDPFPFSGCTTSCDALWMGLPVVTLPGWSAVSRQTASLAWRLGRPQWVARDADDYVARAVALGSEVETLRAQRTALRREVERRLCDAPAHAAEFAALLRRLVDERWGARGGHGGAFAPDGRQA</sequence>
<accession>A0A0S6YXK1</accession>
<dbReference type="AlphaFoldDB" id="A0A0S6YXK1"/>
<keyword evidence="2" id="KW-0328">Glycosyltransferase</keyword>
<dbReference type="GO" id="GO:0016757">
    <property type="term" value="F:glycosyltransferase activity"/>
    <property type="evidence" value="ECO:0007669"/>
    <property type="project" value="UniProtKB-KW"/>
</dbReference>
<keyword evidence="3" id="KW-0808">Transferase</keyword>
<name>A0A0S6YXK1_9GAMM</name>
<dbReference type="Gene3D" id="3.40.50.2000">
    <property type="entry name" value="Glycogen Phosphorylase B"/>
    <property type="match status" value="1"/>
</dbReference>
<keyword evidence="4" id="KW-0677">Repeat</keyword>
<dbReference type="SUPFAM" id="SSF53756">
    <property type="entry name" value="UDP-Glycosyltransferase/glycogen phosphorylase"/>
    <property type="match status" value="1"/>
</dbReference>
<dbReference type="InterPro" id="IPR011990">
    <property type="entry name" value="TPR-like_helical_dom_sf"/>
</dbReference>
<evidence type="ECO:0000313" key="7">
    <source>
        <dbReference type="EMBL" id="GAN44065.1"/>
    </source>
</evidence>
<dbReference type="InterPro" id="IPR051939">
    <property type="entry name" value="Glycosyltr_41/O-GlcNAc_trsf"/>
</dbReference>
<dbReference type="Pfam" id="PF13844">
    <property type="entry name" value="Glyco_transf_41"/>
    <property type="match status" value="2"/>
</dbReference>
<gene>
    <name evidence="7" type="ORF">MBSD_0582</name>
</gene>
<dbReference type="PANTHER" id="PTHR44835">
    <property type="entry name" value="UDP-N-ACETYLGLUCOSAMINE--PEPTIDE N-ACETYLGLUCOSAMINYLTRANSFERASE SPINDLY-RELATED"/>
    <property type="match status" value="1"/>
</dbReference>
<dbReference type="HOGENOM" id="CLU_001721_4_1_6"/>
<dbReference type="InterPro" id="IPR029489">
    <property type="entry name" value="OGT/SEC/SPY_C"/>
</dbReference>
<dbReference type="SUPFAM" id="SSF48452">
    <property type="entry name" value="TPR-like"/>
    <property type="match status" value="1"/>
</dbReference>
<dbReference type="PANTHER" id="PTHR44835:SF1">
    <property type="entry name" value="PROTEIN O-GLCNAC TRANSFERASE"/>
    <property type="match status" value="1"/>
</dbReference>
<dbReference type="EMBL" id="DF952378">
    <property type="protein sequence ID" value="GAN44065.1"/>
    <property type="molecule type" value="Genomic_DNA"/>
</dbReference>
<organism evidence="7">
    <name type="scientific">Mizugakiibacter sediminis</name>
    <dbReference type="NCBI Taxonomy" id="1475481"/>
    <lineage>
        <taxon>Bacteria</taxon>
        <taxon>Pseudomonadati</taxon>
        <taxon>Pseudomonadota</taxon>
        <taxon>Gammaproteobacteria</taxon>
        <taxon>Lysobacterales</taxon>
        <taxon>Rhodanobacteraceae</taxon>
        <taxon>Mizugakiibacter</taxon>
    </lineage>
</organism>
<evidence type="ECO:0000256" key="1">
    <source>
        <dbReference type="ARBA" id="ARBA00004922"/>
    </source>
</evidence>
<comment type="pathway">
    <text evidence="1">Protein modification; protein glycosylation.</text>
</comment>
<evidence type="ECO:0000256" key="5">
    <source>
        <dbReference type="ARBA" id="ARBA00022803"/>
    </source>
</evidence>
<evidence type="ECO:0000256" key="4">
    <source>
        <dbReference type="ARBA" id="ARBA00022737"/>
    </source>
</evidence>